<keyword evidence="1" id="KW-0802">TPR repeat</keyword>
<proteinExistence type="predicted"/>
<accession>U1XAT2</accession>
<reference evidence="2 3" key="1">
    <citation type="submission" date="2013-08" db="EMBL/GenBank/DDBJ databases">
        <authorList>
            <person name="Weinstock G."/>
            <person name="Sodergren E."/>
            <person name="Wylie T."/>
            <person name="Fulton L."/>
            <person name="Fulton R."/>
            <person name="Fronick C."/>
            <person name="O'Laughlin M."/>
            <person name="Godfrey J."/>
            <person name="Miner T."/>
            <person name="Herter B."/>
            <person name="Appelbaum E."/>
            <person name="Cordes M."/>
            <person name="Lek S."/>
            <person name="Wollam A."/>
            <person name="Pepin K.H."/>
            <person name="Palsikar V.B."/>
            <person name="Mitreva M."/>
            <person name="Wilson R.K."/>
        </authorList>
    </citation>
    <scope>NUCLEOTIDE SEQUENCE [LARGE SCALE GENOMIC DNA]</scope>
    <source>
        <strain evidence="2 3">ATCC 12856</strain>
    </source>
</reference>
<protein>
    <submittedName>
        <fullName evidence="2">FG-GAP repeat protein</fullName>
    </submittedName>
</protein>
<feature type="repeat" description="TPR" evidence="1">
    <location>
        <begin position="253"/>
        <end position="286"/>
    </location>
</feature>
<comment type="caution">
    <text evidence="2">The sequence shown here is derived from an EMBL/GenBank/DDBJ whole genome shotgun (WGS) entry which is preliminary data.</text>
</comment>
<dbReference type="Gene3D" id="1.25.40.10">
    <property type="entry name" value="Tetratricopeptide repeat domain"/>
    <property type="match status" value="1"/>
</dbReference>
<dbReference type="SUPFAM" id="SSF48452">
    <property type="entry name" value="TPR-like"/>
    <property type="match status" value="1"/>
</dbReference>
<dbReference type="HOGENOM" id="CLU_939095_0_0_9"/>
<sequence length="315" mass="35348">MILINGGTRMFVKKGISILCMASITVTGCSLFLPPGDMIKPPVFAYASTPKDEKAFHVVSEFLPPNAEIINPKNAQEQRGIQLKDINGDGKAEIIALYKVKGDEEQHRLIVLQEEEGEGWSKLLDYRAEGYTADFFKFADITNDGKDDILIGWRLGSTTCGLDIFTWKDNQLKKIASDYYSKIELGAVSGPNKKQDDRVAIALWKHDTGEAFEVDVLAWDGTKLAPAPEAYPHYFKKVVLYYEQKVKEMPDAAFYWYYLADAQVKAGQPESGVKSIEKALSIKPSYYPENSQLENVKRAALSMIESQKKEESPKK</sequence>
<dbReference type="Proteomes" id="UP000016511">
    <property type="component" value="Unassembled WGS sequence"/>
</dbReference>
<evidence type="ECO:0000313" key="2">
    <source>
        <dbReference type="EMBL" id="ERI11653.1"/>
    </source>
</evidence>
<dbReference type="EMBL" id="AWSJ01000020">
    <property type="protein sequence ID" value="ERI11653.1"/>
    <property type="molecule type" value="Genomic_DNA"/>
</dbReference>
<dbReference type="InterPro" id="IPR019734">
    <property type="entry name" value="TPR_rpt"/>
</dbReference>
<organism evidence="2 3">
    <name type="scientific">Aneurinibacillus aneurinilyticus ATCC 12856</name>
    <dbReference type="NCBI Taxonomy" id="649747"/>
    <lineage>
        <taxon>Bacteria</taxon>
        <taxon>Bacillati</taxon>
        <taxon>Bacillota</taxon>
        <taxon>Bacilli</taxon>
        <taxon>Bacillales</taxon>
        <taxon>Paenibacillaceae</taxon>
        <taxon>Aneurinibacillus group</taxon>
        <taxon>Aneurinibacillus</taxon>
    </lineage>
</organism>
<dbReference type="STRING" id="649747.HMPREF0083_00239"/>
<dbReference type="eggNOG" id="COG0457">
    <property type="taxonomic scope" value="Bacteria"/>
</dbReference>
<dbReference type="SUPFAM" id="SSF69318">
    <property type="entry name" value="Integrin alpha N-terminal domain"/>
    <property type="match status" value="1"/>
</dbReference>
<gene>
    <name evidence="2" type="ORF">HMPREF0083_00239</name>
</gene>
<evidence type="ECO:0000313" key="3">
    <source>
        <dbReference type="Proteomes" id="UP000016511"/>
    </source>
</evidence>
<dbReference type="InterPro" id="IPR028994">
    <property type="entry name" value="Integrin_alpha_N"/>
</dbReference>
<evidence type="ECO:0000256" key="1">
    <source>
        <dbReference type="PROSITE-ProRule" id="PRU00339"/>
    </source>
</evidence>
<dbReference type="PROSITE" id="PS50005">
    <property type="entry name" value="TPR"/>
    <property type="match status" value="1"/>
</dbReference>
<name>U1XAT2_ANEAE</name>
<dbReference type="AlphaFoldDB" id="U1XAT2"/>
<dbReference type="PATRIC" id="fig|649747.3.peg.211"/>
<dbReference type="InterPro" id="IPR011990">
    <property type="entry name" value="TPR-like_helical_dom_sf"/>
</dbReference>
<keyword evidence="3" id="KW-1185">Reference proteome</keyword>